<dbReference type="NCBIfam" id="TIGR02206">
    <property type="entry name" value="intg_mem_TP0381"/>
    <property type="match status" value="1"/>
</dbReference>
<feature type="transmembrane region" description="Helical" evidence="1">
    <location>
        <begin position="166"/>
        <end position="187"/>
    </location>
</feature>
<dbReference type="RefSeq" id="WP_120771921.1">
    <property type="nucleotide sequence ID" value="NZ_CP032627.1"/>
</dbReference>
<feature type="transmembrane region" description="Helical" evidence="1">
    <location>
        <begin position="134"/>
        <end position="154"/>
    </location>
</feature>
<dbReference type="OrthoDB" id="1696382at2"/>
<feature type="transmembrane region" description="Helical" evidence="1">
    <location>
        <begin position="20"/>
        <end position="42"/>
    </location>
</feature>
<feature type="transmembrane region" description="Helical" evidence="1">
    <location>
        <begin position="82"/>
        <end position="99"/>
    </location>
</feature>
<dbReference type="Pfam" id="PF14808">
    <property type="entry name" value="TMEM164"/>
    <property type="match status" value="1"/>
</dbReference>
<accession>A0A387B9X7</accession>
<dbReference type="Proteomes" id="UP000269374">
    <property type="component" value="Chromosome"/>
</dbReference>
<dbReference type="EMBL" id="CP032627">
    <property type="protein sequence ID" value="AYG00533.1"/>
    <property type="molecule type" value="Genomic_DNA"/>
</dbReference>
<protein>
    <submittedName>
        <fullName evidence="2">TIGR02206 family membrane protein</fullName>
    </submittedName>
</protein>
<dbReference type="AlphaFoldDB" id="A0A387B9X7"/>
<name>A0A387B9X7_9LACT</name>
<feature type="transmembrane region" description="Helical" evidence="1">
    <location>
        <begin position="207"/>
        <end position="233"/>
    </location>
</feature>
<gene>
    <name evidence="2" type="ORF">D7I46_05160</name>
</gene>
<dbReference type="InterPro" id="IPR011737">
    <property type="entry name" value="CHP02206_TP0381"/>
</dbReference>
<organism evidence="2 3">
    <name type="scientific">Lactococcus allomyrinae</name>
    <dbReference type="NCBI Taxonomy" id="2419773"/>
    <lineage>
        <taxon>Bacteria</taxon>
        <taxon>Bacillati</taxon>
        <taxon>Bacillota</taxon>
        <taxon>Bacilli</taxon>
        <taxon>Lactobacillales</taxon>
        <taxon>Streptococcaceae</taxon>
        <taxon>Lactococcus</taxon>
    </lineage>
</organism>
<keyword evidence="1" id="KW-1133">Transmembrane helix</keyword>
<dbReference type="KEGG" id="lact:D7I46_05160"/>
<keyword evidence="1" id="KW-0472">Membrane</keyword>
<evidence type="ECO:0000313" key="2">
    <source>
        <dbReference type="EMBL" id="AYG00533.1"/>
    </source>
</evidence>
<sequence length="243" mass="27921">MNSFFVSNANAKGPGFGLFSLTHIITLCVLGVISFFICRYYFRASLINRNKLRVILASSILLLEVFKDIVLSITGQFTFGDLPFQLCGIGIFIVAYDAFRSNKTSRELMYSLTLPGAIAALLTPDWVTNHFINLFVWQSFIIHTLLVSYVLMRMIAKEFQPQWRQLWRVIVFLLIMTPIVSILNRQWHQNFFYIETPVAGSPLEPIALIFGSFYILGMVILVAVIWLVMYLPWIVHGRKNINK</sequence>
<proteinExistence type="predicted"/>
<feature type="transmembrane region" description="Helical" evidence="1">
    <location>
        <begin position="54"/>
        <end position="76"/>
    </location>
</feature>
<keyword evidence="3" id="KW-1185">Reference proteome</keyword>
<evidence type="ECO:0000313" key="3">
    <source>
        <dbReference type="Proteomes" id="UP000269374"/>
    </source>
</evidence>
<keyword evidence="1" id="KW-0812">Transmembrane</keyword>
<feature type="transmembrane region" description="Helical" evidence="1">
    <location>
        <begin position="108"/>
        <end position="128"/>
    </location>
</feature>
<evidence type="ECO:0000256" key="1">
    <source>
        <dbReference type="SAM" id="Phobius"/>
    </source>
</evidence>
<reference evidence="2 3" key="1">
    <citation type="submission" date="2018-09" db="EMBL/GenBank/DDBJ databases">
        <title>Genome sequencing of strain 1JSPR-7.</title>
        <authorList>
            <person name="Heo J."/>
            <person name="Kim S.-J."/>
            <person name="Kwon S.-W."/>
        </authorList>
    </citation>
    <scope>NUCLEOTIDE SEQUENCE [LARGE SCALE GENOMIC DNA]</scope>
    <source>
        <strain evidence="2 3">1JSPR-7</strain>
    </source>
</reference>